<evidence type="ECO:0000313" key="6">
    <source>
        <dbReference type="EMBL" id="RPF49904.1"/>
    </source>
</evidence>
<dbReference type="OrthoDB" id="9805628at2"/>
<dbReference type="PANTHER" id="PTHR42743">
    <property type="entry name" value="AMINO-ACID AMINOTRANSFERASE"/>
    <property type="match status" value="1"/>
</dbReference>
<dbReference type="InterPro" id="IPR050571">
    <property type="entry name" value="Class-IV_PLP-Dep_Aminotrnsfr"/>
</dbReference>
<dbReference type="EMBL" id="RKRE01000001">
    <property type="protein sequence ID" value="RPF49904.1"/>
    <property type="molecule type" value="Genomic_DNA"/>
</dbReference>
<evidence type="ECO:0000256" key="4">
    <source>
        <dbReference type="RuleBase" id="RU004106"/>
    </source>
</evidence>
<protein>
    <recommendedName>
        <fullName evidence="8">Branched-chain amino acid aminotransferase</fullName>
    </recommendedName>
</protein>
<dbReference type="Gene3D" id="3.20.10.10">
    <property type="entry name" value="D-amino Acid Aminotransferase, subunit A, domain 2"/>
    <property type="match status" value="1"/>
</dbReference>
<organism evidence="6 7">
    <name type="scientific">Thermodesulfitimonas autotrophica</name>
    <dbReference type="NCBI Taxonomy" id="1894989"/>
    <lineage>
        <taxon>Bacteria</taxon>
        <taxon>Bacillati</taxon>
        <taxon>Bacillota</taxon>
        <taxon>Clostridia</taxon>
        <taxon>Thermoanaerobacterales</taxon>
        <taxon>Thermoanaerobacteraceae</taxon>
        <taxon>Thermodesulfitimonas</taxon>
    </lineage>
</organism>
<evidence type="ECO:0000256" key="2">
    <source>
        <dbReference type="ARBA" id="ARBA00009320"/>
    </source>
</evidence>
<dbReference type="InterPro" id="IPR043131">
    <property type="entry name" value="BCAT-like_N"/>
</dbReference>
<evidence type="ECO:0008006" key="8">
    <source>
        <dbReference type="Google" id="ProtNLM"/>
    </source>
</evidence>
<gene>
    <name evidence="6" type="ORF">EDD75_0730</name>
</gene>
<dbReference type="GO" id="GO:0003824">
    <property type="term" value="F:catalytic activity"/>
    <property type="evidence" value="ECO:0007669"/>
    <property type="project" value="InterPro"/>
</dbReference>
<proteinExistence type="inferred from homology"/>
<dbReference type="RefSeq" id="WP_123928113.1">
    <property type="nucleotide sequence ID" value="NZ_RKRE01000001.1"/>
</dbReference>
<keyword evidence="3 5" id="KW-0663">Pyridoxal phosphate</keyword>
<accession>A0A3N5AXZ6</accession>
<dbReference type="GO" id="GO:0005829">
    <property type="term" value="C:cytosol"/>
    <property type="evidence" value="ECO:0007669"/>
    <property type="project" value="TreeGrafter"/>
</dbReference>
<dbReference type="InterPro" id="IPR018300">
    <property type="entry name" value="Aminotrans_IV_CS"/>
</dbReference>
<dbReference type="SUPFAM" id="SSF56752">
    <property type="entry name" value="D-aminoacid aminotransferase-like PLP-dependent enzymes"/>
    <property type="match status" value="1"/>
</dbReference>
<dbReference type="Proteomes" id="UP000282654">
    <property type="component" value="Unassembled WGS sequence"/>
</dbReference>
<evidence type="ECO:0000256" key="1">
    <source>
        <dbReference type="ARBA" id="ARBA00001933"/>
    </source>
</evidence>
<evidence type="ECO:0000256" key="3">
    <source>
        <dbReference type="ARBA" id="ARBA00022898"/>
    </source>
</evidence>
<dbReference type="PANTHER" id="PTHR42743:SF11">
    <property type="entry name" value="AMINODEOXYCHORISMATE LYASE"/>
    <property type="match status" value="1"/>
</dbReference>
<dbReference type="InterPro" id="IPR043132">
    <property type="entry name" value="BCAT-like_C"/>
</dbReference>
<dbReference type="GO" id="GO:0046394">
    <property type="term" value="P:carboxylic acid biosynthetic process"/>
    <property type="evidence" value="ECO:0007669"/>
    <property type="project" value="UniProtKB-ARBA"/>
</dbReference>
<reference evidence="6 7" key="1">
    <citation type="submission" date="2018-11" db="EMBL/GenBank/DDBJ databases">
        <title>Genomic Encyclopedia of Type Strains, Phase IV (KMG-IV): sequencing the most valuable type-strain genomes for metagenomic binning, comparative biology and taxonomic classification.</title>
        <authorList>
            <person name="Goeker M."/>
        </authorList>
    </citation>
    <scope>NUCLEOTIDE SEQUENCE [LARGE SCALE GENOMIC DNA]</scope>
    <source>
        <strain evidence="6 7">DSM 102936</strain>
    </source>
</reference>
<evidence type="ECO:0000256" key="5">
    <source>
        <dbReference type="RuleBase" id="RU004516"/>
    </source>
</evidence>
<dbReference type="CDD" id="cd00449">
    <property type="entry name" value="PLPDE_IV"/>
    <property type="match status" value="1"/>
</dbReference>
<sequence>MGWVWLDGRLLREDEGLLALERAIFYGDGLFETLRICGGRPLFLGEHIKRLMEGAAVLGFAAALEPEALACAVQETVAANEATEGSVRLTVIRGRGPGLYPKASAPPLVLVTFRPGVPYAPELYVRGFKAIFVSFPRNERSPLVYIKSLNFLENILGKKEAAAKGADEGLFRNTAGYLCEGTVSNIFLVREQTLVTPDVASGLLPGVTRKVVIRLAREAGLPVAERPVRPEELFKADEAFLTNSLLEVMPLVAVEDRMIGDGKPGPVTCFLRERYARYR</sequence>
<comment type="caution">
    <text evidence="6">The sequence shown here is derived from an EMBL/GenBank/DDBJ whole genome shotgun (WGS) entry which is preliminary data.</text>
</comment>
<comment type="cofactor">
    <cofactor evidence="1 5">
        <name>pyridoxal 5'-phosphate</name>
        <dbReference type="ChEBI" id="CHEBI:597326"/>
    </cofactor>
</comment>
<dbReference type="GO" id="GO:0008652">
    <property type="term" value="P:amino acid biosynthetic process"/>
    <property type="evidence" value="ECO:0007669"/>
    <property type="project" value="UniProtKB-ARBA"/>
</dbReference>
<dbReference type="AlphaFoldDB" id="A0A3N5AXZ6"/>
<dbReference type="Pfam" id="PF01063">
    <property type="entry name" value="Aminotran_4"/>
    <property type="match status" value="1"/>
</dbReference>
<comment type="similarity">
    <text evidence="2 4">Belongs to the class-IV pyridoxal-phosphate-dependent aminotransferase family.</text>
</comment>
<dbReference type="InterPro" id="IPR036038">
    <property type="entry name" value="Aminotransferase-like"/>
</dbReference>
<dbReference type="InterPro" id="IPR001544">
    <property type="entry name" value="Aminotrans_IV"/>
</dbReference>
<dbReference type="FunFam" id="3.20.10.10:FF:000002">
    <property type="entry name" value="D-alanine aminotransferase"/>
    <property type="match status" value="1"/>
</dbReference>
<name>A0A3N5AXZ6_9THEO</name>
<dbReference type="PROSITE" id="PS00770">
    <property type="entry name" value="AA_TRANSFER_CLASS_4"/>
    <property type="match status" value="1"/>
</dbReference>
<dbReference type="Gene3D" id="3.30.470.10">
    <property type="match status" value="1"/>
</dbReference>
<evidence type="ECO:0000313" key="7">
    <source>
        <dbReference type="Proteomes" id="UP000282654"/>
    </source>
</evidence>
<keyword evidence="7" id="KW-1185">Reference proteome</keyword>